<feature type="non-terminal residue" evidence="2">
    <location>
        <position position="22"/>
    </location>
</feature>
<reference evidence="2" key="1">
    <citation type="submission" date="2018-05" db="EMBL/GenBank/DDBJ databases">
        <authorList>
            <person name="Lanie J.A."/>
            <person name="Ng W.-L."/>
            <person name="Kazmierczak K.M."/>
            <person name="Andrzejewski T.M."/>
            <person name="Davidsen T.M."/>
            <person name="Wayne K.J."/>
            <person name="Tettelin H."/>
            <person name="Glass J.I."/>
            <person name="Rusch D."/>
            <person name="Podicherti R."/>
            <person name="Tsui H.-C.T."/>
            <person name="Winkler M.E."/>
        </authorList>
    </citation>
    <scope>NUCLEOTIDE SEQUENCE</scope>
</reference>
<accession>A0A382YNQ9</accession>
<feature type="non-terminal residue" evidence="2">
    <location>
        <position position="1"/>
    </location>
</feature>
<dbReference type="AlphaFoldDB" id="A0A382YNQ9"/>
<evidence type="ECO:0000256" key="1">
    <source>
        <dbReference type="SAM" id="MobiDB-lite"/>
    </source>
</evidence>
<gene>
    <name evidence="2" type="ORF">METZ01_LOCUS437801</name>
</gene>
<organism evidence="2">
    <name type="scientific">marine metagenome</name>
    <dbReference type="NCBI Taxonomy" id="408172"/>
    <lineage>
        <taxon>unclassified sequences</taxon>
        <taxon>metagenomes</taxon>
        <taxon>ecological metagenomes</taxon>
    </lineage>
</organism>
<protein>
    <submittedName>
        <fullName evidence="2">Uncharacterized protein</fullName>
    </submittedName>
</protein>
<proteinExistence type="predicted"/>
<evidence type="ECO:0000313" key="2">
    <source>
        <dbReference type="EMBL" id="SVD84947.1"/>
    </source>
</evidence>
<name>A0A382YNQ9_9ZZZZ</name>
<dbReference type="EMBL" id="UINC01177352">
    <property type="protein sequence ID" value="SVD84947.1"/>
    <property type="molecule type" value="Genomic_DNA"/>
</dbReference>
<feature type="region of interest" description="Disordered" evidence="1">
    <location>
        <begin position="1"/>
        <end position="22"/>
    </location>
</feature>
<sequence>CNGSTTDFDSVSWGSNPCGPAI</sequence>
<feature type="compositionally biased region" description="Polar residues" evidence="1">
    <location>
        <begin position="1"/>
        <end position="15"/>
    </location>
</feature>